<evidence type="ECO:0000256" key="2">
    <source>
        <dbReference type="ARBA" id="ARBA00022448"/>
    </source>
</evidence>
<dbReference type="NCBIfam" id="TIGR00964">
    <property type="entry name" value="secE_bact"/>
    <property type="match status" value="1"/>
</dbReference>
<dbReference type="GO" id="GO:0065002">
    <property type="term" value="P:intracellular protein transmembrane transport"/>
    <property type="evidence" value="ECO:0007669"/>
    <property type="project" value="UniProtKB-UniRule"/>
</dbReference>
<evidence type="ECO:0000256" key="3">
    <source>
        <dbReference type="ARBA" id="ARBA00022475"/>
    </source>
</evidence>
<dbReference type="GO" id="GO:0008320">
    <property type="term" value="F:protein transmembrane transporter activity"/>
    <property type="evidence" value="ECO:0007669"/>
    <property type="project" value="UniProtKB-UniRule"/>
</dbReference>
<reference evidence="10 11" key="1">
    <citation type="journal article" date="2016" name="Front. Microbiol.">
        <title>Fuerstia marisgermanicae gen. nov., sp. nov., an Unusual Member of the Phylum Planctomycetes from the German Wadden Sea.</title>
        <authorList>
            <person name="Kohn T."/>
            <person name="Heuer A."/>
            <person name="Jogler M."/>
            <person name="Vollmers J."/>
            <person name="Boedeker C."/>
            <person name="Bunk B."/>
            <person name="Rast P."/>
            <person name="Borchert D."/>
            <person name="Glockner I."/>
            <person name="Freese H.M."/>
            <person name="Klenk H.P."/>
            <person name="Overmann J."/>
            <person name="Kaster A.K."/>
            <person name="Rohde M."/>
            <person name="Wiegand S."/>
            <person name="Jogler C."/>
        </authorList>
    </citation>
    <scope>NUCLEOTIDE SEQUENCE [LARGE SCALE GENOMIC DNA]</scope>
    <source>
        <strain evidence="10 11">NH11</strain>
    </source>
</reference>
<gene>
    <name evidence="10" type="primary">secG</name>
    <name evidence="9" type="synonym">secE</name>
    <name evidence="10" type="ORF">Fuma_05733</name>
</gene>
<dbReference type="KEGG" id="fmr:Fuma_05733"/>
<evidence type="ECO:0000256" key="8">
    <source>
        <dbReference type="ARBA" id="ARBA00023136"/>
    </source>
</evidence>
<name>A0A1P8WPU4_9PLAN</name>
<dbReference type="Proteomes" id="UP000187735">
    <property type="component" value="Chromosome"/>
</dbReference>
<evidence type="ECO:0000256" key="9">
    <source>
        <dbReference type="HAMAP-Rule" id="MF_00422"/>
    </source>
</evidence>
<organism evidence="10 11">
    <name type="scientific">Fuerstiella marisgermanici</name>
    <dbReference type="NCBI Taxonomy" id="1891926"/>
    <lineage>
        <taxon>Bacteria</taxon>
        <taxon>Pseudomonadati</taxon>
        <taxon>Planctomycetota</taxon>
        <taxon>Planctomycetia</taxon>
        <taxon>Planctomycetales</taxon>
        <taxon>Planctomycetaceae</taxon>
        <taxon>Fuerstiella</taxon>
    </lineage>
</organism>
<evidence type="ECO:0000256" key="7">
    <source>
        <dbReference type="ARBA" id="ARBA00023010"/>
    </source>
</evidence>
<keyword evidence="8 9" id="KW-0472">Membrane</keyword>
<evidence type="ECO:0000256" key="6">
    <source>
        <dbReference type="ARBA" id="ARBA00022989"/>
    </source>
</evidence>
<feature type="transmembrane region" description="Helical" evidence="9">
    <location>
        <begin position="111"/>
        <end position="134"/>
    </location>
</feature>
<dbReference type="GO" id="GO:0009306">
    <property type="term" value="P:protein secretion"/>
    <property type="evidence" value="ECO:0007669"/>
    <property type="project" value="UniProtKB-UniRule"/>
</dbReference>
<dbReference type="RefSeq" id="WP_077027141.1">
    <property type="nucleotide sequence ID" value="NZ_CP017641.1"/>
</dbReference>
<dbReference type="PANTHER" id="PTHR33910">
    <property type="entry name" value="PROTEIN TRANSLOCASE SUBUNIT SECE"/>
    <property type="match status" value="1"/>
</dbReference>
<dbReference type="GO" id="GO:0043952">
    <property type="term" value="P:protein transport by the Sec complex"/>
    <property type="evidence" value="ECO:0007669"/>
    <property type="project" value="UniProtKB-UniRule"/>
</dbReference>
<dbReference type="GO" id="GO:0005886">
    <property type="term" value="C:plasma membrane"/>
    <property type="evidence" value="ECO:0007669"/>
    <property type="project" value="UniProtKB-UniRule"/>
</dbReference>
<keyword evidence="5 9" id="KW-0653">Protein transport</keyword>
<feature type="transmembrane region" description="Helical" evidence="9">
    <location>
        <begin position="31"/>
        <end position="53"/>
    </location>
</feature>
<dbReference type="STRING" id="1891926.Fuma_05733"/>
<dbReference type="GO" id="GO:0006605">
    <property type="term" value="P:protein targeting"/>
    <property type="evidence" value="ECO:0007669"/>
    <property type="project" value="UniProtKB-UniRule"/>
</dbReference>
<protein>
    <recommendedName>
        <fullName evidence="9">Protein translocase subunit SecE</fullName>
    </recommendedName>
</protein>
<dbReference type="OrthoDB" id="284370at2"/>
<dbReference type="AlphaFoldDB" id="A0A1P8WPU4"/>
<comment type="function">
    <text evidence="9">Essential subunit of the Sec protein translocation channel SecYEG. Clamps together the 2 halves of SecY. May contact the channel plug during translocation.</text>
</comment>
<keyword evidence="2 9" id="KW-0813">Transport</keyword>
<evidence type="ECO:0000313" key="10">
    <source>
        <dbReference type="EMBL" id="APZ96070.1"/>
    </source>
</evidence>
<evidence type="ECO:0000256" key="1">
    <source>
        <dbReference type="ARBA" id="ARBA00004370"/>
    </source>
</evidence>
<keyword evidence="4 9" id="KW-0812">Transmembrane</keyword>
<keyword evidence="3 9" id="KW-1003">Cell membrane</keyword>
<keyword evidence="7 9" id="KW-0811">Translocation</keyword>
<accession>A0A1P8WPU4</accession>
<dbReference type="PANTHER" id="PTHR33910:SF1">
    <property type="entry name" value="PROTEIN TRANSLOCASE SUBUNIT SECE"/>
    <property type="match status" value="1"/>
</dbReference>
<feature type="transmembrane region" description="Helical" evidence="9">
    <location>
        <begin position="59"/>
        <end position="79"/>
    </location>
</feature>
<proteinExistence type="inferred from homology"/>
<dbReference type="InterPro" id="IPR001901">
    <property type="entry name" value="Translocase_SecE/Sec61-g"/>
</dbReference>
<keyword evidence="6 9" id="KW-1133">Transmembrane helix</keyword>
<keyword evidence="11" id="KW-1185">Reference proteome</keyword>
<evidence type="ECO:0000256" key="4">
    <source>
        <dbReference type="ARBA" id="ARBA00022692"/>
    </source>
</evidence>
<comment type="caution">
    <text evidence="9">Lacks conserved residue(s) required for the propagation of feature annotation.</text>
</comment>
<dbReference type="InterPro" id="IPR005807">
    <property type="entry name" value="SecE_bac"/>
</dbReference>
<dbReference type="InterPro" id="IPR038379">
    <property type="entry name" value="SecE_sf"/>
</dbReference>
<comment type="similarity">
    <text evidence="9">Belongs to the SecE/SEC61-gamma family.</text>
</comment>
<dbReference type="EMBL" id="CP017641">
    <property type="protein sequence ID" value="APZ96070.1"/>
    <property type="molecule type" value="Genomic_DNA"/>
</dbReference>
<comment type="subcellular location">
    <subcellularLocation>
        <location evidence="1">Membrane</location>
    </subcellularLocation>
</comment>
<comment type="subunit">
    <text evidence="9">Component of the Sec protein translocase complex. Heterotrimer consisting of SecY, SecE and SecG subunits. The heterotrimers can form oligomers, although 1 heterotrimer is thought to be able to translocate proteins. Interacts with the ribosome. Interacts with SecDF, and other proteins may be involved. Interacts with SecA.</text>
</comment>
<dbReference type="Pfam" id="PF00584">
    <property type="entry name" value="SecE"/>
    <property type="match status" value="1"/>
</dbReference>
<evidence type="ECO:0000313" key="11">
    <source>
        <dbReference type="Proteomes" id="UP000187735"/>
    </source>
</evidence>
<evidence type="ECO:0000256" key="5">
    <source>
        <dbReference type="ARBA" id="ARBA00022927"/>
    </source>
</evidence>
<dbReference type="Gene3D" id="1.20.5.1030">
    <property type="entry name" value="Preprotein translocase secy subunit"/>
    <property type="match status" value="1"/>
</dbReference>
<dbReference type="HAMAP" id="MF_00422">
    <property type="entry name" value="SecE"/>
    <property type="match status" value="1"/>
</dbReference>
<sequence>MSSKGAAASLIPELFRFGLYKPTQGRMVRQVTFLAIAMVVAFGCFSLSVGLLGGQTQPIRVGVPLAVGLAVCWVAFRVVNIPQFADFLISVESELEKVVWPGRKQVMQSTVVVIVTMLFLGLFLFGVDLVWRWFFSLINFIDYE</sequence>